<keyword evidence="3" id="KW-1185">Reference proteome</keyword>
<dbReference type="AlphaFoldDB" id="A0A4Q1B292"/>
<dbReference type="Proteomes" id="UP000289718">
    <property type="component" value="Unassembled WGS sequence"/>
</dbReference>
<organism evidence="2 3">
    <name type="scientific">Halarcobacter mediterraneus</name>
    <dbReference type="NCBI Taxonomy" id="2023153"/>
    <lineage>
        <taxon>Bacteria</taxon>
        <taxon>Pseudomonadati</taxon>
        <taxon>Campylobacterota</taxon>
        <taxon>Epsilonproteobacteria</taxon>
        <taxon>Campylobacterales</taxon>
        <taxon>Arcobacteraceae</taxon>
        <taxon>Halarcobacter</taxon>
    </lineage>
</organism>
<evidence type="ECO:0000259" key="1">
    <source>
        <dbReference type="SMART" id="SM01235"/>
    </source>
</evidence>
<dbReference type="EMBL" id="NXIE01000005">
    <property type="protein sequence ID" value="RXK11966.1"/>
    <property type="molecule type" value="Genomic_DNA"/>
</dbReference>
<dbReference type="RefSeq" id="WP_129062419.1">
    <property type="nucleotide sequence ID" value="NZ_NXIE01000005.1"/>
</dbReference>
<feature type="domain" description="Haem-binding" evidence="1">
    <location>
        <begin position="9"/>
        <end position="139"/>
    </location>
</feature>
<proteinExistence type="predicted"/>
<name>A0A4Q1B292_9BACT</name>
<evidence type="ECO:0000313" key="3">
    <source>
        <dbReference type="Proteomes" id="UP000289718"/>
    </source>
</evidence>
<comment type="caution">
    <text evidence="2">The sequence shown here is derived from an EMBL/GenBank/DDBJ whole genome shotgun (WGS) entry which is preliminary data.</text>
</comment>
<evidence type="ECO:0000313" key="2">
    <source>
        <dbReference type="EMBL" id="RXK11966.1"/>
    </source>
</evidence>
<dbReference type="InterPro" id="IPR025992">
    <property type="entry name" value="Haem-bd"/>
</dbReference>
<protein>
    <submittedName>
        <fullName evidence="2">Cytochrome C</fullName>
    </submittedName>
</protein>
<dbReference type="OrthoDB" id="196738at2"/>
<sequence>MKRALLIFAIVFIAMQFIQTDKVNKQTSSELEIKAPTEIMTIFKQACYDCHSNNTKWPWYSNVAPFSWIIDSHVKNGRKALNFSLWQEYTKEKKEEKLKAIFRTAYASMPLSSYIKAHEEADLTREQRTLIRDWTGVKK</sequence>
<accession>A0A4Q1B292</accession>
<reference evidence="2 3" key="1">
    <citation type="submission" date="2017-09" db="EMBL/GenBank/DDBJ databases">
        <title>Genomics of the genus Arcobacter.</title>
        <authorList>
            <person name="Perez-Cataluna A."/>
            <person name="Figueras M.J."/>
            <person name="Salas-Masso N."/>
        </authorList>
    </citation>
    <scope>NUCLEOTIDE SEQUENCE [LARGE SCALE GENOMIC DNA]</scope>
    <source>
        <strain evidence="2 3">F156-34</strain>
    </source>
</reference>
<dbReference type="SMART" id="SM01235">
    <property type="entry name" value="Haem_bd"/>
    <property type="match status" value="1"/>
</dbReference>
<dbReference type="Pfam" id="PF14376">
    <property type="entry name" value="Haem_bd"/>
    <property type="match status" value="1"/>
</dbReference>
<gene>
    <name evidence="2" type="ORF">CP965_12370</name>
</gene>